<dbReference type="GO" id="GO:0005829">
    <property type="term" value="C:cytosol"/>
    <property type="evidence" value="ECO:0007669"/>
    <property type="project" value="TreeGrafter"/>
</dbReference>
<keyword evidence="4" id="KW-0645">Protease</keyword>
<evidence type="ECO:0000256" key="5">
    <source>
        <dbReference type="ARBA" id="ARBA00022801"/>
    </source>
</evidence>
<sequence length="726" mass="82244" precursor="true">MIMLRHVILLLTVSLSLTFDSVVPAQVPMSKRIEHFDEYFGVRVHDPYRWLEDDVRESDDVAEWVKVENEYTQDFLKTIPERSEINARLTELWDYEKFGTPFKAGGRLYFYKNDGLQNQYVLYVQGPDDAEPRVLIDPNEWSQDGTVALGGTSYSDDGRYLAYGIQDAGSDWRTWKIMEIESGRVLNDELSWIKFNTPSWTPDGEGFFYGRFPPPEDGAEFQNLNVNQAIYYHRVGDSQDDDLLIFHRPDQPEWGYSTSVTEDGRYLIITVHVGTDDRYRIFYKDLSNPLAMAVPLIRNFDNEYSFIGNDGTTFYFKTDLDAPLGRVIAIDINEASRQIEGGGEEPEVQVREVIPEQAEAIRDVTLVANLFVVESLKDAKTQVDIHRKSGDKLRSVEFPAIGSAYGFSGKSSDTETYYSFSSFTFPPTIYKYDMITGVSEQIRQAKVDFNPEDYEVKQVFYESKDGTRVPMFISHKRGLKLDGENPTLLYGYGGFNIPLTPSFSISRLAWMEMGGVYAVANLRGGGEYGEEWHKAGTKLSKQNVFDDFISAAEWLIDQKYTKTKRLAIQGGSNGGLLVGACMTQRPELFGACLPAVGVMDMLRFHKFTAGRYWVDDYGSSDNEEEFHSLYAYSPYHNIKEGTCYPPTMVSTADTDDRVVPGHSFKFAAALQNAQACDNPILIRIETKAGHGAGKPTSKVIEEIADHWAFLVKTLNFQPELKSKSSE</sequence>
<feature type="domain" description="Peptidase S9 prolyl oligopeptidase catalytic" evidence="8">
    <location>
        <begin position="501"/>
        <end position="715"/>
    </location>
</feature>
<dbReference type="PANTHER" id="PTHR42881">
    <property type="entry name" value="PROLYL ENDOPEPTIDASE"/>
    <property type="match status" value="1"/>
</dbReference>
<evidence type="ECO:0000256" key="3">
    <source>
        <dbReference type="ARBA" id="ARBA00011897"/>
    </source>
</evidence>
<dbReference type="Gene3D" id="3.40.50.1820">
    <property type="entry name" value="alpha/beta hydrolase"/>
    <property type="match status" value="1"/>
</dbReference>
<dbReference type="PROSITE" id="PS00708">
    <property type="entry name" value="PRO_ENDOPEP_SER"/>
    <property type="match status" value="1"/>
</dbReference>
<organism evidence="10 11">
    <name type="scientific">Thalassoglobus neptunius</name>
    <dbReference type="NCBI Taxonomy" id="1938619"/>
    <lineage>
        <taxon>Bacteria</taxon>
        <taxon>Pseudomonadati</taxon>
        <taxon>Planctomycetota</taxon>
        <taxon>Planctomycetia</taxon>
        <taxon>Planctomycetales</taxon>
        <taxon>Planctomycetaceae</taxon>
        <taxon>Thalassoglobus</taxon>
    </lineage>
</organism>
<proteinExistence type="inferred from homology"/>
<dbReference type="Gene3D" id="2.130.10.120">
    <property type="entry name" value="Prolyl oligopeptidase, N-terminal domain"/>
    <property type="match status" value="1"/>
</dbReference>
<dbReference type="PANTHER" id="PTHR42881:SF2">
    <property type="entry name" value="PROLYL ENDOPEPTIDASE"/>
    <property type="match status" value="1"/>
</dbReference>
<gene>
    <name evidence="10" type="primary">f1pep1</name>
    <name evidence="10" type="ORF">KOR42_47030</name>
</gene>
<dbReference type="FunFam" id="3.40.50.1820:FF:000005">
    <property type="entry name" value="Prolyl endopeptidase"/>
    <property type="match status" value="1"/>
</dbReference>
<name>A0A5C5VVH0_9PLAN</name>
<dbReference type="InterPro" id="IPR002471">
    <property type="entry name" value="Pept_S9_AS"/>
</dbReference>
<evidence type="ECO:0000256" key="1">
    <source>
        <dbReference type="ARBA" id="ARBA00001070"/>
    </source>
</evidence>
<reference evidence="10 11" key="1">
    <citation type="submission" date="2019-02" db="EMBL/GenBank/DDBJ databases">
        <title>Deep-cultivation of Planctomycetes and their phenomic and genomic characterization uncovers novel biology.</title>
        <authorList>
            <person name="Wiegand S."/>
            <person name="Jogler M."/>
            <person name="Boedeker C."/>
            <person name="Pinto D."/>
            <person name="Vollmers J."/>
            <person name="Rivas-Marin E."/>
            <person name="Kohn T."/>
            <person name="Peeters S.H."/>
            <person name="Heuer A."/>
            <person name="Rast P."/>
            <person name="Oberbeckmann S."/>
            <person name="Bunk B."/>
            <person name="Jeske O."/>
            <person name="Meyerdierks A."/>
            <person name="Storesund J.E."/>
            <person name="Kallscheuer N."/>
            <person name="Luecker S."/>
            <person name="Lage O.M."/>
            <person name="Pohl T."/>
            <person name="Merkel B.J."/>
            <person name="Hornburger P."/>
            <person name="Mueller R.-W."/>
            <person name="Bruemmer F."/>
            <person name="Labrenz M."/>
            <person name="Spormann A.M."/>
            <person name="Op Den Camp H."/>
            <person name="Overmann J."/>
            <person name="Amann R."/>
            <person name="Jetten M.S.M."/>
            <person name="Mascher T."/>
            <person name="Medema M.H."/>
            <person name="Devos D.P."/>
            <person name="Kaster A.-K."/>
            <person name="Ovreas L."/>
            <person name="Rohde M."/>
            <person name="Galperin M.Y."/>
            <person name="Jogler C."/>
        </authorList>
    </citation>
    <scope>NUCLEOTIDE SEQUENCE [LARGE SCALE GENOMIC DNA]</scope>
    <source>
        <strain evidence="10 11">KOR42</strain>
    </source>
</reference>
<dbReference type="Pfam" id="PF00326">
    <property type="entry name" value="Peptidase_S9"/>
    <property type="match status" value="1"/>
</dbReference>
<accession>A0A5C5VVH0</accession>
<evidence type="ECO:0000256" key="2">
    <source>
        <dbReference type="ARBA" id="ARBA00005228"/>
    </source>
</evidence>
<evidence type="ECO:0000313" key="10">
    <source>
        <dbReference type="EMBL" id="TWT42594.1"/>
    </source>
</evidence>
<dbReference type="Proteomes" id="UP000317243">
    <property type="component" value="Unassembled WGS sequence"/>
</dbReference>
<comment type="catalytic activity">
    <reaction evidence="1">
        <text>Hydrolysis of Pro-|-Xaa &gt;&gt; Ala-|-Xaa in oligopeptides.</text>
        <dbReference type="EC" id="3.4.21.26"/>
    </reaction>
</comment>
<evidence type="ECO:0000256" key="6">
    <source>
        <dbReference type="ARBA" id="ARBA00022825"/>
    </source>
</evidence>
<feature type="domain" description="Peptidase S9A N-terminal" evidence="9">
    <location>
        <begin position="28"/>
        <end position="444"/>
    </location>
</feature>
<dbReference type="EC" id="3.4.21.26" evidence="3"/>
<comment type="similarity">
    <text evidence="2">Belongs to the peptidase S9A family.</text>
</comment>
<dbReference type="GO" id="GO:0070012">
    <property type="term" value="F:oligopeptidase activity"/>
    <property type="evidence" value="ECO:0007669"/>
    <property type="project" value="TreeGrafter"/>
</dbReference>
<evidence type="ECO:0000256" key="4">
    <source>
        <dbReference type="ARBA" id="ARBA00022670"/>
    </source>
</evidence>
<evidence type="ECO:0000259" key="9">
    <source>
        <dbReference type="Pfam" id="PF02897"/>
    </source>
</evidence>
<dbReference type="InterPro" id="IPR023302">
    <property type="entry name" value="Pept_S9A_N"/>
</dbReference>
<feature type="signal peptide" evidence="7">
    <location>
        <begin position="1"/>
        <end position="25"/>
    </location>
</feature>
<protein>
    <recommendedName>
        <fullName evidence="3">prolyl oligopeptidase</fullName>
        <ecNumber evidence="3">3.4.21.26</ecNumber>
    </recommendedName>
</protein>
<comment type="caution">
    <text evidence="10">The sequence shown here is derived from an EMBL/GenBank/DDBJ whole genome shotgun (WGS) entry which is preliminary data.</text>
</comment>
<dbReference type="InterPro" id="IPR051167">
    <property type="entry name" value="Prolyl_oligopep/macrocyclase"/>
</dbReference>
<feature type="chain" id="PRO_5022889858" description="prolyl oligopeptidase" evidence="7">
    <location>
        <begin position="26"/>
        <end position="726"/>
    </location>
</feature>
<keyword evidence="5 10" id="KW-0378">Hydrolase</keyword>
<evidence type="ECO:0000313" key="11">
    <source>
        <dbReference type="Proteomes" id="UP000317243"/>
    </source>
</evidence>
<dbReference type="FunFam" id="2.130.10.120:FF:000001">
    <property type="entry name" value="Prolyl endopeptidase"/>
    <property type="match status" value="1"/>
</dbReference>
<evidence type="ECO:0000256" key="7">
    <source>
        <dbReference type="SAM" id="SignalP"/>
    </source>
</evidence>
<dbReference type="InterPro" id="IPR029058">
    <property type="entry name" value="AB_hydrolase_fold"/>
</dbReference>
<dbReference type="GO" id="GO:0004252">
    <property type="term" value="F:serine-type endopeptidase activity"/>
    <property type="evidence" value="ECO:0007669"/>
    <property type="project" value="UniProtKB-EC"/>
</dbReference>
<dbReference type="InterPro" id="IPR002470">
    <property type="entry name" value="Peptidase_S9A"/>
</dbReference>
<dbReference type="GO" id="GO:0006508">
    <property type="term" value="P:proteolysis"/>
    <property type="evidence" value="ECO:0007669"/>
    <property type="project" value="UniProtKB-KW"/>
</dbReference>
<keyword evidence="7" id="KW-0732">Signal</keyword>
<keyword evidence="11" id="KW-1185">Reference proteome</keyword>
<evidence type="ECO:0000259" key="8">
    <source>
        <dbReference type="Pfam" id="PF00326"/>
    </source>
</evidence>
<dbReference type="PRINTS" id="PR00862">
    <property type="entry name" value="PROLIGOPTASE"/>
</dbReference>
<dbReference type="InterPro" id="IPR001375">
    <property type="entry name" value="Peptidase_S9_cat"/>
</dbReference>
<dbReference type="SUPFAM" id="SSF53474">
    <property type="entry name" value="alpha/beta-Hydrolases"/>
    <property type="match status" value="1"/>
</dbReference>
<dbReference type="EMBL" id="SIHI01000040">
    <property type="protein sequence ID" value="TWT42594.1"/>
    <property type="molecule type" value="Genomic_DNA"/>
</dbReference>
<dbReference type="SUPFAM" id="SSF50993">
    <property type="entry name" value="Peptidase/esterase 'gauge' domain"/>
    <property type="match status" value="1"/>
</dbReference>
<dbReference type="AlphaFoldDB" id="A0A5C5VVH0"/>
<keyword evidence="6" id="KW-0720">Serine protease</keyword>
<dbReference type="Pfam" id="PF02897">
    <property type="entry name" value="Peptidase_S9_N"/>
    <property type="match status" value="1"/>
</dbReference>